<dbReference type="AlphaFoldDB" id="A0A9R1VE90"/>
<name>A0A9R1VE90_LACSA</name>
<gene>
    <name evidence="2" type="ORF">LSAT_V11C500260770</name>
</gene>
<evidence type="ECO:0000313" key="2">
    <source>
        <dbReference type="EMBL" id="KAJ0203463.1"/>
    </source>
</evidence>
<accession>A0A9R1VE90</accession>
<protein>
    <submittedName>
        <fullName evidence="2">Uncharacterized protein</fullName>
    </submittedName>
</protein>
<comment type="caution">
    <text evidence="2">The sequence shown here is derived from an EMBL/GenBank/DDBJ whole genome shotgun (WGS) entry which is preliminary data.</text>
</comment>
<evidence type="ECO:0000256" key="1">
    <source>
        <dbReference type="SAM" id="MobiDB-lite"/>
    </source>
</evidence>
<organism evidence="2 3">
    <name type="scientific">Lactuca sativa</name>
    <name type="common">Garden lettuce</name>
    <dbReference type="NCBI Taxonomy" id="4236"/>
    <lineage>
        <taxon>Eukaryota</taxon>
        <taxon>Viridiplantae</taxon>
        <taxon>Streptophyta</taxon>
        <taxon>Embryophyta</taxon>
        <taxon>Tracheophyta</taxon>
        <taxon>Spermatophyta</taxon>
        <taxon>Magnoliopsida</taxon>
        <taxon>eudicotyledons</taxon>
        <taxon>Gunneridae</taxon>
        <taxon>Pentapetalae</taxon>
        <taxon>asterids</taxon>
        <taxon>campanulids</taxon>
        <taxon>Asterales</taxon>
        <taxon>Asteraceae</taxon>
        <taxon>Cichorioideae</taxon>
        <taxon>Cichorieae</taxon>
        <taxon>Lactucinae</taxon>
        <taxon>Lactuca</taxon>
    </lineage>
</organism>
<evidence type="ECO:0000313" key="3">
    <source>
        <dbReference type="Proteomes" id="UP000235145"/>
    </source>
</evidence>
<reference evidence="2 3" key="1">
    <citation type="journal article" date="2017" name="Nat. Commun.">
        <title>Genome assembly with in vitro proximity ligation data and whole-genome triplication in lettuce.</title>
        <authorList>
            <person name="Reyes-Chin-Wo S."/>
            <person name="Wang Z."/>
            <person name="Yang X."/>
            <person name="Kozik A."/>
            <person name="Arikit S."/>
            <person name="Song C."/>
            <person name="Xia L."/>
            <person name="Froenicke L."/>
            <person name="Lavelle D.O."/>
            <person name="Truco M.J."/>
            <person name="Xia R."/>
            <person name="Zhu S."/>
            <person name="Xu C."/>
            <person name="Xu H."/>
            <person name="Xu X."/>
            <person name="Cox K."/>
            <person name="Korf I."/>
            <person name="Meyers B.C."/>
            <person name="Michelmore R.W."/>
        </authorList>
    </citation>
    <scope>NUCLEOTIDE SEQUENCE [LARGE SCALE GENOMIC DNA]</scope>
    <source>
        <strain evidence="3">cv. Salinas</strain>
        <tissue evidence="2">Seedlings</tissue>
    </source>
</reference>
<feature type="region of interest" description="Disordered" evidence="1">
    <location>
        <begin position="116"/>
        <end position="135"/>
    </location>
</feature>
<sequence length="272" mass="30054">MLQLENQRQRARETHSPVEIAATIDHEPQSNPKSRRGDIGNRGRPSHPRNSNCRFSSSSEQTKHLIVAHQLQTRIIGTVFILVRIAPMVNSSASLLGCSLVGFTTTMSYPTQPGWASSWHAPPTQQQHQGRPPQAHFAEVNPLEPSELGANFSTLTLDQNEDQWYMDSGATTHLTGDAGKISIPSVSSIKLDFNTGKLLTRHNSDGDLYPFTNQETAPTLSFFISSSSSFWHYRLVSINISLAIKLIVPLFVNLVKLLSTNAYPLPTPHPPP</sequence>
<dbReference type="Proteomes" id="UP000235145">
    <property type="component" value="Unassembled WGS sequence"/>
</dbReference>
<proteinExistence type="predicted"/>
<feature type="region of interest" description="Disordered" evidence="1">
    <location>
        <begin position="1"/>
        <end position="57"/>
    </location>
</feature>
<keyword evidence="3" id="KW-1185">Reference proteome</keyword>
<feature type="compositionally biased region" description="Basic and acidic residues" evidence="1">
    <location>
        <begin position="7"/>
        <end position="16"/>
    </location>
</feature>
<dbReference type="EMBL" id="NBSK02000005">
    <property type="protein sequence ID" value="KAJ0203463.1"/>
    <property type="molecule type" value="Genomic_DNA"/>
</dbReference>
<feature type="compositionally biased region" description="Polar residues" evidence="1">
    <location>
        <begin position="48"/>
        <end position="57"/>
    </location>
</feature>